<dbReference type="InterPro" id="IPR036412">
    <property type="entry name" value="HAD-like_sf"/>
</dbReference>
<dbReference type="PANTHER" id="PTHR43434:SF1">
    <property type="entry name" value="PHOSPHOGLYCOLATE PHOSPHATASE"/>
    <property type="match status" value="1"/>
</dbReference>
<gene>
    <name evidence="1" type="ORF">HGA13_30850</name>
</gene>
<protein>
    <submittedName>
        <fullName evidence="1">HAD-IA family hydrolase</fullName>
    </submittedName>
</protein>
<evidence type="ECO:0000313" key="1">
    <source>
        <dbReference type="EMBL" id="NKY37434.1"/>
    </source>
</evidence>
<dbReference type="Proteomes" id="UP000565715">
    <property type="component" value="Unassembled WGS sequence"/>
</dbReference>
<dbReference type="EMBL" id="JAAXOO010000009">
    <property type="protein sequence ID" value="NKY37434.1"/>
    <property type="molecule type" value="Genomic_DNA"/>
</dbReference>
<dbReference type="GO" id="GO:0008967">
    <property type="term" value="F:phosphoglycolate phosphatase activity"/>
    <property type="evidence" value="ECO:0007669"/>
    <property type="project" value="TreeGrafter"/>
</dbReference>
<organism evidence="1 2">
    <name type="scientific">Nocardia speluncae</name>
    <dbReference type="NCBI Taxonomy" id="419477"/>
    <lineage>
        <taxon>Bacteria</taxon>
        <taxon>Bacillati</taxon>
        <taxon>Actinomycetota</taxon>
        <taxon>Actinomycetes</taxon>
        <taxon>Mycobacteriales</taxon>
        <taxon>Nocardiaceae</taxon>
        <taxon>Nocardia</taxon>
    </lineage>
</organism>
<dbReference type="SUPFAM" id="SSF56784">
    <property type="entry name" value="HAD-like"/>
    <property type="match status" value="1"/>
</dbReference>
<dbReference type="InterPro" id="IPR006439">
    <property type="entry name" value="HAD-SF_hydro_IA"/>
</dbReference>
<dbReference type="NCBIfam" id="TIGR01549">
    <property type="entry name" value="HAD-SF-IA-v1"/>
    <property type="match status" value="1"/>
</dbReference>
<evidence type="ECO:0000313" key="2">
    <source>
        <dbReference type="Proteomes" id="UP000565715"/>
    </source>
</evidence>
<keyword evidence="1" id="KW-0378">Hydrolase</keyword>
<name>A0A846XV98_9NOCA</name>
<dbReference type="PANTHER" id="PTHR43434">
    <property type="entry name" value="PHOSPHOGLYCOLATE PHOSPHATASE"/>
    <property type="match status" value="1"/>
</dbReference>
<dbReference type="InterPro" id="IPR023214">
    <property type="entry name" value="HAD_sf"/>
</dbReference>
<proteinExistence type="predicted"/>
<dbReference type="GO" id="GO:0005829">
    <property type="term" value="C:cytosol"/>
    <property type="evidence" value="ECO:0007669"/>
    <property type="project" value="TreeGrafter"/>
</dbReference>
<dbReference type="InterPro" id="IPR050155">
    <property type="entry name" value="HAD-like_hydrolase_sf"/>
</dbReference>
<dbReference type="AlphaFoldDB" id="A0A846XV98"/>
<accession>A0A846XV98</accession>
<dbReference type="CDD" id="cd01427">
    <property type="entry name" value="HAD_like"/>
    <property type="match status" value="1"/>
</dbReference>
<dbReference type="InterPro" id="IPR041492">
    <property type="entry name" value="HAD_2"/>
</dbReference>
<sequence>MTELGTLLGGRWLILLDFDGPICGVFSGIPSDVVAQELLGMISDPPLALTGTQDPFRVLEYAAESRPELAADIERRFTDLETQAVMCAGSKPHALEFIREATELPGTAVAIVSNNSEAAIRTFLAANDFAAYIAGVYARTSADISLLKPAPHLLTAALLDQRCDDAHAVFVGDSITDIEAGQAAGIPTIAYADKPGKLARLTARRPAAVVTDMSQLRQALHQPVVRRAGKE</sequence>
<reference evidence="1 2" key="1">
    <citation type="submission" date="2020-04" db="EMBL/GenBank/DDBJ databases">
        <title>MicrobeNet Type strains.</title>
        <authorList>
            <person name="Nicholson A.C."/>
        </authorList>
    </citation>
    <scope>NUCLEOTIDE SEQUENCE [LARGE SCALE GENOMIC DNA]</scope>
    <source>
        <strain evidence="1 2">DSM 45078</strain>
    </source>
</reference>
<dbReference type="GO" id="GO:0006281">
    <property type="term" value="P:DNA repair"/>
    <property type="evidence" value="ECO:0007669"/>
    <property type="project" value="TreeGrafter"/>
</dbReference>
<keyword evidence="2" id="KW-1185">Reference proteome</keyword>
<dbReference type="Pfam" id="PF13419">
    <property type="entry name" value="HAD_2"/>
    <property type="match status" value="1"/>
</dbReference>
<dbReference type="Gene3D" id="3.40.50.1000">
    <property type="entry name" value="HAD superfamily/HAD-like"/>
    <property type="match status" value="1"/>
</dbReference>
<comment type="caution">
    <text evidence="1">The sequence shown here is derived from an EMBL/GenBank/DDBJ whole genome shotgun (WGS) entry which is preliminary data.</text>
</comment>
<dbReference type="RefSeq" id="WP_084471250.1">
    <property type="nucleotide sequence ID" value="NZ_JAAXOO010000009.1"/>
</dbReference>